<evidence type="ECO:0000256" key="6">
    <source>
        <dbReference type="ARBA" id="ARBA00023136"/>
    </source>
</evidence>
<dbReference type="InterPro" id="IPR000515">
    <property type="entry name" value="MetI-like"/>
</dbReference>
<dbReference type="Pfam" id="PF12911">
    <property type="entry name" value="OppC_N"/>
    <property type="match status" value="1"/>
</dbReference>
<reference evidence="9 10" key="2">
    <citation type="submission" date="2009-02" db="EMBL/GenBank/DDBJ databases">
        <title>Draft genome sequence of Eubacterium hallii (DSM 3353).</title>
        <authorList>
            <person name="Sudarsanam P."/>
            <person name="Ley R."/>
            <person name="Guruge J."/>
            <person name="Turnbaugh P.J."/>
            <person name="Mahowald M."/>
            <person name="Liep D."/>
            <person name="Gordon J."/>
        </authorList>
    </citation>
    <scope>NUCLEOTIDE SEQUENCE [LARGE SCALE GENOMIC DNA]</scope>
    <source>
        <strain evidence="9 10">DSM 3353</strain>
    </source>
</reference>
<dbReference type="PROSITE" id="PS50928">
    <property type="entry name" value="ABC_TM1"/>
    <property type="match status" value="1"/>
</dbReference>
<comment type="similarity">
    <text evidence="7">Belongs to the binding-protein-dependent transport system permease family.</text>
</comment>
<dbReference type="Gene3D" id="1.10.3720.10">
    <property type="entry name" value="MetI-like"/>
    <property type="match status" value="1"/>
</dbReference>
<evidence type="ECO:0000256" key="3">
    <source>
        <dbReference type="ARBA" id="ARBA00022475"/>
    </source>
</evidence>
<dbReference type="CDD" id="cd06261">
    <property type="entry name" value="TM_PBP2"/>
    <property type="match status" value="1"/>
</dbReference>
<keyword evidence="2 7" id="KW-0813">Transport</keyword>
<dbReference type="Proteomes" id="UP000003174">
    <property type="component" value="Unassembled WGS sequence"/>
</dbReference>
<comment type="subcellular location">
    <subcellularLocation>
        <location evidence="1 7">Cell membrane</location>
        <topology evidence="1 7">Multi-pass membrane protein</topology>
    </subcellularLocation>
</comment>
<gene>
    <name evidence="9" type="ORF">EUBHAL_01266</name>
</gene>
<keyword evidence="3" id="KW-1003">Cell membrane</keyword>
<dbReference type="InterPro" id="IPR050366">
    <property type="entry name" value="BP-dependent_transpt_permease"/>
</dbReference>
<accession>C0EV28</accession>
<keyword evidence="5" id="KW-1133">Transmembrane helix</keyword>
<keyword evidence="4" id="KW-0812">Transmembrane</keyword>
<evidence type="ECO:0000256" key="7">
    <source>
        <dbReference type="RuleBase" id="RU363032"/>
    </source>
</evidence>
<dbReference type="PANTHER" id="PTHR43386:SF25">
    <property type="entry name" value="PEPTIDE ABC TRANSPORTER PERMEASE PROTEIN"/>
    <property type="match status" value="1"/>
</dbReference>
<comment type="caution">
    <text evidence="9">The sequence shown here is derived from an EMBL/GenBank/DDBJ whole genome shotgun (WGS) entry which is preliminary data.</text>
</comment>
<proteinExistence type="inferred from homology"/>
<dbReference type="AlphaFoldDB" id="C0EV28"/>
<dbReference type="NCBIfam" id="NF045474">
    <property type="entry name" value="Opp2C"/>
    <property type="match status" value="1"/>
</dbReference>
<evidence type="ECO:0000256" key="5">
    <source>
        <dbReference type="ARBA" id="ARBA00022989"/>
    </source>
</evidence>
<dbReference type="InterPro" id="IPR025966">
    <property type="entry name" value="OppC_N"/>
</dbReference>
<dbReference type="Pfam" id="PF00528">
    <property type="entry name" value="BPD_transp_1"/>
    <property type="match status" value="1"/>
</dbReference>
<dbReference type="InterPro" id="IPR035906">
    <property type="entry name" value="MetI-like_sf"/>
</dbReference>
<reference evidence="9 10" key="1">
    <citation type="submission" date="2009-01" db="EMBL/GenBank/DDBJ databases">
        <authorList>
            <person name="Fulton L."/>
            <person name="Clifton S."/>
            <person name="Fulton B."/>
            <person name="Xu J."/>
            <person name="Minx P."/>
            <person name="Pepin K.H."/>
            <person name="Johnson M."/>
            <person name="Bhonagiri V."/>
            <person name="Nash W.E."/>
            <person name="Mardis E.R."/>
            <person name="Wilson R.K."/>
        </authorList>
    </citation>
    <scope>NUCLEOTIDE SEQUENCE [LARGE SCALE GENOMIC DNA]</scope>
    <source>
        <strain evidence="9 10">DSM 3353</strain>
    </source>
</reference>
<protein>
    <submittedName>
        <fullName evidence="9">ABC transporter, permease protein</fullName>
    </submittedName>
</protein>
<evidence type="ECO:0000313" key="9">
    <source>
        <dbReference type="EMBL" id="EEG36683.1"/>
    </source>
</evidence>
<dbReference type="EMBL" id="ACEP01000064">
    <property type="protein sequence ID" value="EEG36683.1"/>
    <property type="molecule type" value="Genomic_DNA"/>
</dbReference>
<dbReference type="eggNOG" id="COG1173">
    <property type="taxonomic scope" value="Bacteria"/>
</dbReference>
<name>C0EV28_9FIRM</name>
<evidence type="ECO:0000313" key="10">
    <source>
        <dbReference type="Proteomes" id="UP000003174"/>
    </source>
</evidence>
<dbReference type="SUPFAM" id="SSF161098">
    <property type="entry name" value="MetI-like"/>
    <property type="match status" value="1"/>
</dbReference>
<evidence type="ECO:0000256" key="4">
    <source>
        <dbReference type="ARBA" id="ARBA00022692"/>
    </source>
</evidence>
<dbReference type="PANTHER" id="PTHR43386">
    <property type="entry name" value="OLIGOPEPTIDE TRANSPORT SYSTEM PERMEASE PROTEIN APPC"/>
    <property type="match status" value="1"/>
</dbReference>
<evidence type="ECO:0000259" key="8">
    <source>
        <dbReference type="PROSITE" id="PS50928"/>
    </source>
</evidence>
<evidence type="ECO:0000256" key="2">
    <source>
        <dbReference type="ARBA" id="ARBA00022448"/>
    </source>
</evidence>
<keyword evidence="6" id="KW-0472">Membrane</keyword>
<sequence length="278" mass="30514">MSVMQKILNFIKKNKQFSFFFLLVILLIFVAVFAPVIAPQDPYVSDLKNALQAPNSEHWFGTDKLGRDIFSRVIYASRISLPATLTLVAIIFVAGTILGTLAGYFGGWVDAVIMRLSDMMISFPGMVLAIAVAGIMGASIKNAVIAIAIVSWSKYARLARSLVMKIRHEDYVYAAIVTGSKTGYILRKYMLPNVIPTLVITAATDIGGMMLELAGLSFLGFGAKAPAAEWGLMLNEGRTYMQNAPWMMIYPGLAIFIVVVIFNLLGDSLRDVLDVREE</sequence>
<evidence type="ECO:0000256" key="1">
    <source>
        <dbReference type="ARBA" id="ARBA00004651"/>
    </source>
</evidence>
<dbReference type="GO" id="GO:0055085">
    <property type="term" value="P:transmembrane transport"/>
    <property type="evidence" value="ECO:0007669"/>
    <property type="project" value="InterPro"/>
</dbReference>
<organism evidence="9 10">
    <name type="scientific">Anaerobutyricum hallii DSM 3353</name>
    <dbReference type="NCBI Taxonomy" id="411469"/>
    <lineage>
        <taxon>Bacteria</taxon>
        <taxon>Bacillati</taxon>
        <taxon>Bacillota</taxon>
        <taxon>Clostridia</taxon>
        <taxon>Lachnospirales</taxon>
        <taxon>Lachnospiraceae</taxon>
        <taxon>Anaerobutyricum</taxon>
    </lineage>
</organism>
<feature type="domain" description="ABC transmembrane type-1" evidence="8">
    <location>
        <begin position="81"/>
        <end position="266"/>
    </location>
</feature>
<dbReference type="GO" id="GO:0005886">
    <property type="term" value="C:plasma membrane"/>
    <property type="evidence" value="ECO:0007669"/>
    <property type="project" value="UniProtKB-SubCell"/>
</dbReference>
<dbReference type="InterPro" id="IPR053385">
    <property type="entry name" value="ABC_transport_permease"/>
</dbReference>